<evidence type="ECO:0000256" key="1">
    <source>
        <dbReference type="ARBA" id="ARBA00022603"/>
    </source>
</evidence>
<keyword evidence="5" id="KW-1185">Reference proteome</keyword>
<dbReference type="PANTHER" id="PTHR10509:SF14">
    <property type="entry name" value="CAFFEOYL-COA O-METHYLTRANSFERASE 3-RELATED"/>
    <property type="match status" value="1"/>
</dbReference>
<comment type="caution">
    <text evidence="4">The sequence shown here is derived from an EMBL/GenBank/DDBJ whole genome shotgun (WGS) entry which is preliminary data.</text>
</comment>
<evidence type="ECO:0000313" key="4">
    <source>
        <dbReference type="EMBL" id="GAA4025858.1"/>
    </source>
</evidence>
<dbReference type="InterPro" id="IPR002935">
    <property type="entry name" value="SAM_O-MeTrfase"/>
</dbReference>
<dbReference type="Proteomes" id="UP001501469">
    <property type="component" value="Unassembled WGS sequence"/>
</dbReference>
<dbReference type="RefSeq" id="WP_345050420.1">
    <property type="nucleotide sequence ID" value="NZ_BAABDK010000005.1"/>
</dbReference>
<dbReference type="InterPro" id="IPR029063">
    <property type="entry name" value="SAM-dependent_MTases_sf"/>
</dbReference>
<gene>
    <name evidence="4" type="ORF">GCM10022409_07330</name>
</gene>
<evidence type="ECO:0000313" key="5">
    <source>
        <dbReference type="Proteomes" id="UP001501469"/>
    </source>
</evidence>
<protein>
    <submittedName>
        <fullName evidence="4">O-methyltransferase</fullName>
    </submittedName>
</protein>
<dbReference type="InterPro" id="IPR050362">
    <property type="entry name" value="Cation-dep_OMT"/>
</dbReference>
<keyword evidence="1" id="KW-0489">Methyltransferase</keyword>
<dbReference type="Gene3D" id="3.40.50.150">
    <property type="entry name" value="Vaccinia Virus protein VP39"/>
    <property type="match status" value="1"/>
</dbReference>
<dbReference type="PROSITE" id="PS51682">
    <property type="entry name" value="SAM_OMT_I"/>
    <property type="match status" value="1"/>
</dbReference>
<dbReference type="CDD" id="cd02440">
    <property type="entry name" value="AdoMet_MTases"/>
    <property type="match status" value="1"/>
</dbReference>
<accession>A0ABP7TGQ6</accession>
<dbReference type="Pfam" id="PF01596">
    <property type="entry name" value="Methyltransf_3"/>
    <property type="match status" value="1"/>
</dbReference>
<dbReference type="SUPFAM" id="SSF53335">
    <property type="entry name" value="S-adenosyl-L-methionine-dependent methyltransferases"/>
    <property type="match status" value="1"/>
</dbReference>
<reference evidence="5" key="1">
    <citation type="journal article" date="2019" name="Int. J. Syst. Evol. Microbiol.">
        <title>The Global Catalogue of Microorganisms (GCM) 10K type strain sequencing project: providing services to taxonomists for standard genome sequencing and annotation.</title>
        <authorList>
            <consortium name="The Broad Institute Genomics Platform"/>
            <consortium name="The Broad Institute Genome Sequencing Center for Infectious Disease"/>
            <person name="Wu L."/>
            <person name="Ma J."/>
        </authorList>
    </citation>
    <scope>NUCLEOTIDE SEQUENCE [LARGE SCALE GENOMIC DNA]</scope>
    <source>
        <strain evidence="5">JCM 17225</strain>
    </source>
</reference>
<keyword evidence="3" id="KW-0949">S-adenosyl-L-methionine</keyword>
<sequence length="224" mass="24663">MADAKGNAITTMTDPLDIYAAQHTAPEPPLLAQLTRETYLQLLMPRMSSGHVQGRFLSMLSHLMRPLRILEIGTFCGYATLCLAEGLAGNGLLHTIEIEPEREARIRRYVAAAGITDQVRLHIGAALDVLPGLVDEVWDLVFIDADKRNNAAYFEAVVDQVRPGGLLIVDNVLWGGKVLPAHELKAGDKDTPLVRAFNDQVARDARVEPVFLPLRDGLLLLRKI</sequence>
<dbReference type="EMBL" id="BAABDK010000005">
    <property type="protein sequence ID" value="GAA4025858.1"/>
    <property type="molecule type" value="Genomic_DNA"/>
</dbReference>
<organism evidence="4 5">
    <name type="scientific">Hymenobacter glaciei</name>
    <dbReference type="NCBI Taxonomy" id="877209"/>
    <lineage>
        <taxon>Bacteria</taxon>
        <taxon>Pseudomonadati</taxon>
        <taxon>Bacteroidota</taxon>
        <taxon>Cytophagia</taxon>
        <taxon>Cytophagales</taxon>
        <taxon>Hymenobacteraceae</taxon>
        <taxon>Hymenobacter</taxon>
    </lineage>
</organism>
<proteinExistence type="predicted"/>
<evidence type="ECO:0000256" key="2">
    <source>
        <dbReference type="ARBA" id="ARBA00022679"/>
    </source>
</evidence>
<dbReference type="PANTHER" id="PTHR10509">
    <property type="entry name" value="O-METHYLTRANSFERASE-RELATED"/>
    <property type="match status" value="1"/>
</dbReference>
<name>A0ABP7TGQ6_9BACT</name>
<keyword evidence="2" id="KW-0808">Transferase</keyword>
<evidence type="ECO:0000256" key="3">
    <source>
        <dbReference type="ARBA" id="ARBA00022691"/>
    </source>
</evidence>